<keyword evidence="5 6" id="KW-0408">Iron</keyword>
<evidence type="ECO:0000256" key="2">
    <source>
        <dbReference type="ARBA" id="ARBA00022617"/>
    </source>
</evidence>
<evidence type="ECO:0000259" key="8">
    <source>
        <dbReference type="PROSITE" id="PS51007"/>
    </source>
</evidence>
<dbReference type="SUPFAM" id="SSF46626">
    <property type="entry name" value="Cytochrome c"/>
    <property type="match status" value="2"/>
</dbReference>
<keyword evidence="2 6" id="KW-0349">Heme</keyword>
<evidence type="ECO:0000256" key="1">
    <source>
        <dbReference type="ARBA" id="ARBA00022448"/>
    </source>
</evidence>
<evidence type="ECO:0000256" key="4">
    <source>
        <dbReference type="ARBA" id="ARBA00022982"/>
    </source>
</evidence>
<feature type="chain" id="PRO_5046754576" evidence="7">
    <location>
        <begin position="23"/>
        <end position="232"/>
    </location>
</feature>
<dbReference type="PROSITE" id="PS51007">
    <property type="entry name" value="CYTC"/>
    <property type="match status" value="2"/>
</dbReference>
<evidence type="ECO:0000313" key="9">
    <source>
        <dbReference type="EMBL" id="MFD1509916.1"/>
    </source>
</evidence>
<evidence type="ECO:0000256" key="3">
    <source>
        <dbReference type="ARBA" id="ARBA00022723"/>
    </source>
</evidence>
<dbReference type="InterPro" id="IPR002327">
    <property type="entry name" value="Cyt_c_1A/1B"/>
</dbReference>
<keyword evidence="3 6" id="KW-0479">Metal-binding</keyword>
<protein>
    <submittedName>
        <fullName evidence="9">C-type cytochrome</fullName>
    </submittedName>
</protein>
<evidence type="ECO:0000256" key="6">
    <source>
        <dbReference type="PROSITE-ProRule" id="PRU00433"/>
    </source>
</evidence>
<keyword evidence="10" id="KW-1185">Reference proteome</keyword>
<dbReference type="Proteomes" id="UP001597186">
    <property type="component" value="Unassembled WGS sequence"/>
</dbReference>
<evidence type="ECO:0000256" key="5">
    <source>
        <dbReference type="ARBA" id="ARBA00023004"/>
    </source>
</evidence>
<dbReference type="Pfam" id="PF13442">
    <property type="entry name" value="Cytochrome_CBB3"/>
    <property type="match status" value="1"/>
</dbReference>
<keyword evidence="7" id="KW-0732">Signal</keyword>
<feature type="domain" description="Cytochrome c" evidence="8">
    <location>
        <begin position="24"/>
        <end position="128"/>
    </location>
</feature>
<evidence type="ECO:0000313" key="10">
    <source>
        <dbReference type="Proteomes" id="UP001597186"/>
    </source>
</evidence>
<dbReference type="EMBL" id="JBHUDD010000057">
    <property type="protein sequence ID" value="MFD1509916.1"/>
    <property type="molecule type" value="Genomic_DNA"/>
</dbReference>
<accession>A0ABW4EH91</accession>
<proteinExistence type="predicted"/>
<name>A0ABW4EH91_9RHOB</name>
<keyword evidence="4" id="KW-0249">Electron transport</keyword>
<dbReference type="InterPro" id="IPR009056">
    <property type="entry name" value="Cyt_c-like_dom"/>
</dbReference>
<dbReference type="Pfam" id="PF00034">
    <property type="entry name" value="Cytochrom_C"/>
    <property type="match status" value="1"/>
</dbReference>
<dbReference type="RefSeq" id="WP_379915676.1">
    <property type="nucleotide sequence ID" value="NZ_JBHUDD010000057.1"/>
</dbReference>
<organism evidence="9 10">
    <name type="scientific">Lacimonas salitolerans</name>
    <dbReference type="NCBI Taxonomy" id="1323750"/>
    <lineage>
        <taxon>Bacteria</taxon>
        <taxon>Pseudomonadati</taxon>
        <taxon>Pseudomonadota</taxon>
        <taxon>Alphaproteobacteria</taxon>
        <taxon>Rhodobacterales</taxon>
        <taxon>Paracoccaceae</taxon>
        <taxon>Lacimonas</taxon>
    </lineage>
</organism>
<dbReference type="PANTHER" id="PTHR11961">
    <property type="entry name" value="CYTOCHROME C"/>
    <property type="match status" value="1"/>
</dbReference>
<comment type="caution">
    <text evidence="9">The sequence shown here is derived from an EMBL/GenBank/DDBJ whole genome shotgun (WGS) entry which is preliminary data.</text>
</comment>
<evidence type="ECO:0000256" key="7">
    <source>
        <dbReference type="SAM" id="SignalP"/>
    </source>
</evidence>
<dbReference type="InterPro" id="IPR036909">
    <property type="entry name" value="Cyt_c-like_dom_sf"/>
</dbReference>
<feature type="domain" description="Cytochrome c" evidence="8">
    <location>
        <begin position="157"/>
        <end position="232"/>
    </location>
</feature>
<feature type="signal peptide" evidence="7">
    <location>
        <begin position="1"/>
        <end position="22"/>
    </location>
</feature>
<keyword evidence="1" id="KW-0813">Transport</keyword>
<gene>
    <name evidence="9" type="ORF">ACFTOW_10925</name>
</gene>
<dbReference type="PRINTS" id="PR00604">
    <property type="entry name" value="CYTCHRMECIAB"/>
</dbReference>
<sequence>MRVLCGWVAALCVLSTSAAAEAIGDADRGETLYRQCAACHQVGQGAQHRIGPHLNGIFGRKAGTVDGYARYSKGLLRAGNDGLVWSLDKLHAYLENPKSLVSGTRMNFAGLSDPQDRADVLAYLRQFSDSPQNIPEAQPTAIAREVALPPEILTIVGDPEYGEYLASECTTCHQRDGSNQGIPSVTGWPEEDFVVAMHAYKQQIRPHAVMQSYAGRLTDEEIAALAAYFAGL</sequence>
<reference evidence="10" key="1">
    <citation type="journal article" date="2019" name="Int. J. Syst. Evol. Microbiol.">
        <title>The Global Catalogue of Microorganisms (GCM) 10K type strain sequencing project: providing services to taxonomists for standard genome sequencing and annotation.</title>
        <authorList>
            <consortium name="The Broad Institute Genomics Platform"/>
            <consortium name="The Broad Institute Genome Sequencing Center for Infectious Disease"/>
            <person name="Wu L."/>
            <person name="Ma J."/>
        </authorList>
    </citation>
    <scope>NUCLEOTIDE SEQUENCE [LARGE SCALE GENOMIC DNA]</scope>
    <source>
        <strain evidence="10">CGMCC 1.12477</strain>
    </source>
</reference>
<dbReference type="Gene3D" id="1.10.760.10">
    <property type="entry name" value="Cytochrome c-like domain"/>
    <property type="match status" value="2"/>
</dbReference>